<protein>
    <submittedName>
        <fullName evidence="1">Uncharacterized protein</fullName>
    </submittedName>
</protein>
<organism evidence="1 2">
    <name type="scientific">Litoreibacter arenae DSM 19593</name>
    <dbReference type="NCBI Taxonomy" id="1123360"/>
    <lineage>
        <taxon>Bacteria</taxon>
        <taxon>Pseudomonadati</taxon>
        <taxon>Pseudomonadota</taxon>
        <taxon>Alphaproteobacteria</taxon>
        <taxon>Rhodobacterales</taxon>
        <taxon>Roseobacteraceae</taxon>
        <taxon>Litoreibacter</taxon>
    </lineage>
</organism>
<proteinExistence type="predicted"/>
<dbReference type="EMBL" id="AONI01000010">
    <property type="protein sequence ID" value="EPX78977.1"/>
    <property type="molecule type" value="Genomic_DNA"/>
</dbReference>
<name>S9QGJ0_9RHOB</name>
<comment type="caution">
    <text evidence="1">The sequence shown here is derived from an EMBL/GenBank/DDBJ whole genome shotgun (WGS) entry which is preliminary data.</text>
</comment>
<gene>
    <name evidence="1" type="ORF">thalar_01793</name>
</gene>
<keyword evidence="2" id="KW-1185">Reference proteome</keyword>
<reference evidence="2" key="1">
    <citation type="journal article" date="2013" name="Stand. Genomic Sci.">
        <title>Genome sequence of the Litoreibacter arenae type strain (DSM 19593(T)), a member of the Roseobacter clade isolated from sea sand.</title>
        <authorList>
            <person name="Riedel T."/>
            <person name="Fiebig A."/>
            <person name="Petersen J."/>
            <person name="Gronow S."/>
            <person name="Kyrpides N.C."/>
            <person name="Goker M."/>
            <person name="Klenk H.P."/>
        </authorList>
    </citation>
    <scope>NUCLEOTIDE SEQUENCE [LARGE SCALE GENOMIC DNA]</scope>
    <source>
        <strain evidence="2">DSM 19593</strain>
    </source>
</reference>
<dbReference type="AlphaFoldDB" id="S9QGJ0"/>
<accession>S9QGJ0</accession>
<evidence type="ECO:0000313" key="1">
    <source>
        <dbReference type="EMBL" id="EPX78977.1"/>
    </source>
</evidence>
<dbReference type="Proteomes" id="UP000015351">
    <property type="component" value="Unassembled WGS sequence"/>
</dbReference>
<dbReference type="HOGENOM" id="CLU_3345464_0_0_5"/>
<evidence type="ECO:0000313" key="2">
    <source>
        <dbReference type="Proteomes" id="UP000015351"/>
    </source>
</evidence>
<sequence>MGLFSVSDMCRLCVCHAYGKISGGYLMSITGVPDFAG</sequence>